<evidence type="ECO:0000313" key="2">
    <source>
        <dbReference type="EMBL" id="MBR0799116.1"/>
    </source>
</evidence>
<name>A0ABS5FQM5_9BRAD</name>
<dbReference type="RefSeq" id="WP_212397484.1">
    <property type="nucleotide sequence ID" value="NZ_JAFCJH010000034.1"/>
</dbReference>
<accession>A0ABS5FQM5</accession>
<organism evidence="2 3">
    <name type="scientific">Bradyrhizobium jicamae</name>
    <dbReference type="NCBI Taxonomy" id="280332"/>
    <lineage>
        <taxon>Bacteria</taxon>
        <taxon>Pseudomonadati</taxon>
        <taxon>Pseudomonadota</taxon>
        <taxon>Alphaproteobacteria</taxon>
        <taxon>Hyphomicrobiales</taxon>
        <taxon>Nitrobacteraceae</taxon>
        <taxon>Bradyrhizobium</taxon>
    </lineage>
</organism>
<dbReference type="Gene3D" id="2.10.260.10">
    <property type="match status" value="1"/>
</dbReference>
<evidence type="ECO:0000313" key="3">
    <source>
        <dbReference type="Proteomes" id="UP001315278"/>
    </source>
</evidence>
<reference evidence="3" key="1">
    <citation type="journal article" date="2021" name="ISME J.">
        <title>Evolutionary origin and ecological implication of a unique nif island in free-living Bradyrhizobium lineages.</title>
        <authorList>
            <person name="Tao J."/>
        </authorList>
    </citation>
    <scope>NUCLEOTIDE SEQUENCE [LARGE SCALE GENOMIC DNA]</scope>
    <source>
        <strain evidence="3">SZCCT0434</strain>
    </source>
</reference>
<dbReference type="SUPFAM" id="SSF89447">
    <property type="entry name" value="AbrB/MazE/MraZ-like"/>
    <property type="match status" value="1"/>
</dbReference>
<dbReference type="InterPro" id="IPR037914">
    <property type="entry name" value="SpoVT-AbrB_sf"/>
</dbReference>
<keyword evidence="2" id="KW-0238">DNA-binding</keyword>
<dbReference type="Proteomes" id="UP001315278">
    <property type="component" value="Unassembled WGS sequence"/>
</dbReference>
<evidence type="ECO:0000259" key="1">
    <source>
        <dbReference type="SMART" id="SM00966"/>
    </source>
</evidence>
<gene>
    <name evidence="2" type="ORF">JQ615_27380</name>
</gene>
<keyword evidence="3" id="KW-1185">Reference proteome</keyword>
<feature type="domain" description="SpoVT-AbrB" evidence="1">
    <location>
        <begin position="4"/>
        <end position="50"/>
    </location>
</feature>
<proteinExistence type="predicted"/>
<dbReference type="SMART" id="SM00966">
    <property type="entry name" value="SpoVT_AbrB"/>
    <property type="match status" value="1"/>
</dbReference>
<dbReference type="Pfam" id="PF04014">
    <property type="entry name" value="MazE_antitoxin"/>
    <property type="match status" value="1"/>
</dbReference>
<protein>
    <submittedName>
        <fullName evidence="2">AbrB/MazE/SpoVT family DNA-binding domain-containing protein</fullName>
    </submittedName>
</protein>
<dbReference type="GO" id="GO:0003677">
    <property type="term" value="F:DNA binding"/>
    <property type="evidence" value="ECO:0007669"/>
    <property type="project" value="UniProtKB-KW"/>
</dbReference>
<comment type="caution">
    <text evidence="2">The sequence shown here is derived from an EMBL/GenBank/DDBJ whole genome shotgun (WGS) entry which is preliminary data.</text>
</comment>
<sequence length="76" mass="8624">MQVAKWGNSLAIRLPAAVVEALELREGDEIEIHVADERNFGVARKPGREQLLTRLRALRGRLPADFKFDRDEANAR</sequence>
<dbReference type="EMBL" id="JAFCJH010000034">
    <property type="protein sequence ID" value="MBR0799116.1"/>
    <property type="molecule type" value="Genomic_DNA"/>
</dbReference>
<dbReference type="InterPro" id="IPR007159">
    <property type="entry name" value="SpoVT-AbrB_dom"/>
</dbReference>